<organism evidence="2">
    <name type="scientific">Thiolapillus brandeum</name>
    <dbReference type="NCBI Taxonomy" id="1076588"/>
    <lineage>
        <taxon>Bacteria</taxon>
        <taxon>Pseudomonadati</taxon>
        <taxon>Pseudomonadota</taxon>
        <taxon>Gammaproteobacteria</taxon>
        <taxon>Chromatiales</taxon>
        <taxon>Sedimenticolaceae</taxon>
        <taxon>Thiolapillus</taxon>
    </lineage>
</organism>
<feature type="region of interest" description="Disordered" evidence="1">
    <location>
        <begin position="60"/>
        <end position="151"/>
    </location>
</feature>
<accession>A0A7C5MV86</accession>
<sequence length="151" mass="16537">MATLAGGYYPHPPSGREVIWPPPGGLYQVQPPAWSQREAAGSPFREMPRPQRYLPSYRYRGELIEPPGPDWPGTDYPEPGPAEGVKPPPLQPGHPVEVVPPPGIPVEEVKQQLSRQPQRGWRPVERGAKMPMEPPQPSAPGKEEPAPPAGE</sequence>
<proteinExistence type="predicted"/>
<dbReference type="EMBL" id="DROM01000266">
    <property type="protein sequence ID" value="HHH13438.1"/>
    <property type="molecule type" value="Genomic_DNA"/>
</dbReference>
<name>A0A7C5MV86_9GAMM</name>
<evidence type="ECO:0000313" key="2">
    <source>
        <dbReference type="EMBL" id="HHH13438.1"/>
    </source>
</evidence>
<protein>
    <submittedName>
        <fullName evidence="2">Uncharacterized protein</fullName>
    </submittedName>
</protein>
<dbReference type="Proteomes" id="UP000886100">
    <property type="component" value="Unassembled WGS sequence"/>
</dbReference>
<reference evidence="2" key="1">
    <citation type="journal article" date="2020" name="mSystems">
        <title>Genome- and Community-Level Interaction Insights into Carbon Utilization and Element Cycling Functions of Hydrothermarchaeota in Hydrothermal Sediment.</title>
        <authorList>
            <person name="Zhou Z."/>
            <person name="Liu Y."/>
            <person name="Xu W."/>
            <person name="Pan J."/>
            <person name="Luo Z.H."/>
            <person name="Li M."/>
        </authorList>
    </citation>
    <scope>NUCLEOTIDE SEQUENCE [LARGE SCALE GENOMIC DNA]</scope>
    <source>
        <strain evidence="2">HyVt-535</strain>
    </source>
</reference>
<gene>
    <name evidence="2" type="ORF">ENJ98_04315</name>
</gene>
<feature type="compositionally biased region" description="Pro residues" evidence="1">
    <location>
        <begin position="86"/>
        <end position="104"/>
    </location>
</feature>
<evidence type="ECO:0000256" key="1">
    <source>
        <dbReference type="SAM" id="MobiDB-lite"/>
    </source>
</evidence>
<comment type="caution">
    <text evidence="2">The sequence shown here is derived from an EMBL/GenBank/DDBJ whole genome shotgun (WGS) entry which is preliminary data.</text>
</comment>
<dbReference type="AlphaFoldDB" id="A0A7C5MV86"/>